<protein>
    <recommendedName>
        <fullName evidence="4">60S ribosomal protein L28</fullName>
    </recommendedName>
</protein>
<comment type="caution">
    <text evidence="2">The sequence shown here is derived from an EMBL/GenBank/DDBJ whole genome shotgun (WGS) entry which is preliminary data.</text>
</comment>
<dbReference type="AlphaFoldDB" id="A0ABD0LQV1"/>
<evidence type="ECO:0000256" key="1">
    <source>
        <dbReference type="SAM" id="MobiDB-lite"/>
    </source>
</evidence>
<feature type="compositionally biased region" description="Basic and acidic residues" evidence="1">
    <location>
        <begin position="78"/>
        <end position="88"/>
    </location>
</feature>
<evidence type="ECO:0000313" key="2">
    <source>
        <dbReference type="EMBL" id="KAK7501727.1"/>
    </source>
</evidence>
<proteinExistence type="predicted"/>
<dbReference type="EMBL" id="JACVVK020000030">
    <property type="protein sequence ID" value="KAK7501727.1"/>
    <property type="molecule type" value="Genomic_DNA"/>
</dbReference>
<reference evidence="2 3" key="1">
    <citation type="journal article" date="2023" name="Sci. Data">
        <title>Genome assembly of the Korean intertidal mud-creeper Batillaria attramentaria.</title>
        <authorList>
            <person name="Patra A.K."/>
            <person name="Ho P.T."/>
            <person name="Jun S."/>
            <person name="Lee S.J."/>
            <person name="Kim Y."/>
            <person name="Won Y.J."/>
        </authorList>
    </citation>
    <scope>NUCLEOTIDE SEQUENCE [LARGE SCALE GENOMIC DNA]</scope>
    <source>
        <strain evidence="2">Wonlab-2016</strain>
    </source>
</reference>
<sequence>MTCGTCDWHSVVGKAGKSLVQSYKDNRFKFNGLCERAAQINHHQDDVLEVGHNLLNSNLKVQCMGVDCSGMGTAVRGDSWHPEREGKKGLSSRRRTKFHSKTVSRLTAKVTFPLLQERLQQMDGIKAKSYKPAKT</sequence>
<dbReference type="Proteomes" id="UP001519460">
    <property type="component" value="Unassembled WGS sequence"/>
</dbReference>
<evidence type="ECO:0008006" key="4">
    <source>
        <dbReference type="Google" id="ProtNLM"/>
    </source>
</evidence>
<organism evidence="2 3">
    <name type="scientific">Batillaria attramentaria</name>
    <dbReference type="NCBI Taxonomy" id="370345"/>
    <lineage>
        <taxon>Eukaryota</taxon>
        <taxon>Metazoa</taxon>
        <taxon>Spiralia</taxon>
        <taxon>Lophotrochozoa</taxon>
        <taxon>Mollusca</taxon>
        <taxon>Gastropoda</taxon>
        <taxon>Caenogastropoda</taxon>
        <taxon>Sorbeoconcha</taxon>
        <taxon>Cerithioidea</taxon>
        <taxon>Batillariidae</taxon>
        <taxon>Batillaria</taxon>
    </lineage>
</organism>
<feature type="region of interest" description="Disordered" evidence="1">
    <location>
        <begin position="77"/>
        <end position="98"/>
    </location>
</feature>
<accession>A0ABD0LQV1</accession>
<keyword evidence="3" id="KW-1185">Reference proteome</keyword>
<name>A0ABD0LQV1_9CAEN</name>
<gene>
    <name evidence="2" type="ORF">BaRGS_00007158</name>
</gene>
<evidence type="ECO:0000313" key="3">
    <source>
        <dbReference type="Proteomes" id="UP001519460"/>
    </source>
</evidence>